<dbReference type="GO" id="GO:0043565">
    <property type="term" value="F:sequence-specific DNA binding"/>
    <property type="evidence" value="ECO:0007669"/>
    <property type="project" value="InterPro"/>
</dbReference>
<dbReference type="SUPFAM" id="SSF55874">
    <property type="entry name" value="ATPase domain of HSP90 chaperone/DNA topoisomerase II/histidine kinase"/>
    <property type="match status" value="1"/>
</dbReference>
<dbReference type="InterPro" id="IPR009057">
    <property type="entry name" value="Homeodomain-like_sf"/>
</dbReference>
<dbReference type="Pfam" id="PF12833">
    <property type="entry name" value="HTH_18"/>
    <property type="match status" value="1"/>
</dbReference>
<dbReference type="PROSITE" id="PS50110">
    <property type="entry name" value="RESPONSE_REGULATORY"/>
    <property type="match status" value="1"/>
</dbReference>
<evidence type="ECO:0000256" key="6">
    <source>
        <dbReference type="ARBA" id="ARBA00022777"/>
    </source>
</evidence>
<evidence type="ECO:0000256" key="3">
    <source>
        <dbReference type="ARBA" id="ARBA00022553"/>
    </source>
</evidence>
<keyword evidence="12" id="KW-0472">Membrane</keyword>
<dbReference type="STRING" id="915059.NH26_24055"/>
<dbReference type="Proteomes" id="UP000179797">
    <property type="component" value="Unassembled WGS sequence"/>
</dbReference>
<dbReference type="SUPFAM" id="SSF63829">
    <property type="entry name" value="Calcium-dependent phosphotriesterase"/>
    <property type="match status" value="3"/>
</dbReference>
<dbReference type="SMART" id="SM00342">
    <property type="entry name" value="HTH_ARAC"/>
    <property type="match status" value="1"/>
</dbReference>
<dbReference type="Gene3D" id="2.60.40.10">
    <property type="entry name" value="Immunoglobulins"/>
    <property type="match status" value="1"/>
</dbReference>
<dbReference type="Pfam" id="PF02518">
    <property type="entry name" value="HATPase_c"/>
    <property type="match status" value="1"/>
</dbReference>
<evidence type="ECO:0000256" key="8">
    <source>
        <dbReference type="ARBA" id="ARBA00023012"/>
    </source>
</evidence>
<evidence type="ECO:0000256" key="12">
    <source>
        <dbReference type="SAM" id="Phobius"/>
    </source>
</evidence>
<keyword evidence="12" id="KW-1133">Transmembrane helix</keyword>
<dbReference type="InterPro" id="IPR036097">
    <property type="entry name" value="HisK_dim/P_sf"/>
</dbReference>
<dbReference type="CDD" id="cd00082">
    <property type="entry name" value="HisKA"/>
    <property type="match status" value="1"/>
</dbReference>
<dbReference type="Pfam" id="PF00512">
    <property type="entry name" value="HisKA"/>
    <property type="match status" value="1"/>
</dbReference>
<protein>
    <recommendedName>
        <fullName evidence="2">histidine kinase</fullName>
        <ecNumber evidence="2">2.7.13.3</ecNumber>
    </recommendedName>
</protein>
<keyword evidence="6" id="KW-0418">Kinase</keyword>
<keyword evidence="17" id="KW-1185">Reference proteome</keyword>
<feature type="domain" description="HTH araC/xylS-type" evidence="13">
    <location>
        <begin position="1228"/>
        <end position="1327"/>
    </location>
</feature>
<dbReference type="Gene3D" id="3.30.565.10">
    <property type="entry name" value="Histidine kinase-like ATPase, C-terminal domain"/>
    <property type="match status" value="1"/>
</dbReference>
<dbReference type="InterPro" id="IPR005467">
    <property type="entry name" value="His_kinase_dom"/>
</dbReference>
<evidence type="ECO:0000313" key="16">
    <source>
        <dbReference type="EMBL" id="OHX64647.1"/>
    </source>
</evidence>
<keyword evidence="7" id="KW-0067">ATP-binding</keyword>
<evidence type="ECO:0000256" key="1">
    <source>
        <dbReference type="ARBA" id="ARBA00000085"/>
    </source>
</evidence>
<gene>
    <name evidence="16" type="ORF">NH26_24055</name>
</gene>
<dbReference type="GO" id="GO:0003700">
    <property type="term" value="F:DNA-binding transcription factor activity"/>
    <property type="evidence" value="ECO:0007669"/>
    <property type="project" value="InterPro"/>
</dbReference>
<dbReference type="PANTHER" id="PTHR43547">
    <property type="entry name" value="TWO-COMPONENT HISTIDINE KINASE"/>
    <property type="match status" value="1"/>
</dbReference>
<dbReference type="Pfam" id="PF00072">
    <property type="entry name" value="Response_reg"/>
    <property type="match status" value="1"/>
</dbReference>
<dbReference type="PRINTS" id="PR00344">
    <property type="entry name" value="BCTRLSENSOR"/>
</dbReference>
<evidence type="ECO:0000313" key="17">
    <source>
        <dbReference type="Proteomes" id="UP000179797"/>
    </source>
</evidence>
<dbReference type="GO" id="GO:0005524">
    <property type="term" value="F:ATP binding"/>
    <property type="evidence" value="ECO:0007669"/>
    <property type="project" value="UniProtKB-KW"/>
</dbReference>
<dbReference type="OrthoDB" id="9806995at2"/>
<dbReference type="InterPro" id="IPR013783">
    <property type="entry name" value="Ig-like_fold"/>
</dbReference>
<feature type="domain" description="Histidine kinase" evidence="14">
    <location>
        <begin position="828"/>
        <end position="1045"/>
    </location>
</feature>
<keyword evidence="4" id="KW-0808">Transferase</keyword>
<dbReference type="PROSITE" id="PS01124">
    <property type="entry name" value="HTH_ARAC_FAMILY_2"/>
    <property type="match status" value="1"/>
</dbReference>
<proteinExistence type="predicted"/>
<evidence type="ECO:0000259" key="14">
    <source>
        <dbReference type="PROSITE" id="PS50109"/>
    </source>
</evidence>
<dbReference type="InterPro" id="IPR011123">
    <property type="entry name" value="Y_Y_Y"/>
</dbReference>
<evidence type="ECO:0000256" key="5">
    <source>
        <dbReference type="ARBA" id="ARBA00022741"/>
    </source>
</evidence>
<evidence type="ECO:0000256" key="4">
    <source>
        <dbReference type="ARBA" id="ARBA00022679"/>
    </source>
</evidence>
<accession>A0A1S1YUE5</accession>
<feature type="modified residue" description="4-aspartylphosphate" evidence="11">
    <location>
        <position position="1129"/>
    </location>
</feature>
<dbReference type="InterPro" id="IPR011110">
    <property type="entry name" value="Reg_prop"/>
</dbReference>
<evidence type="ECO:0000259" key="15">
    <source>
        <dbReference type="PROSITE" id="PS50110"/>
    </source>
</evidence>
<dbReference type="EC" id="2.7.13.3" evidence="2"/>
<organism evidence="16 17">
    <name type="scientific">Flammeovirga pacifica</name>
    <dbReference type="NCBI Taxonomy" id="915059"/>
    <lineage>
        <taxon>Bacteria</taxon>
        <taxon>Pseudomonadati</taxon>
        <taxon>Bacteroidota</taxon>
        <taxon>Cytophagia</taxon>
        <taxon>Cytophagales</taxon>
        <taxon>Flammeovirgaceae</taxon>
        <taxon>Flammeovirga</taxon>
    </lineage>
</organism>
<dbReference type="PROSITE" id="PS50109">
    <property type="entry name" value="HIS_KIN"/>
    <property type="match status" value="1"/>
</dbReference>
<dbReference type="GO" id="GO:0000155">
    <property type="term" value="F:phosphorelay sensor kinase activity"/>
    <property type="evidence" value="ECO:0007669"/>
    <property type="project" value="InterPro"/>
</dbReference>
<keyword evidence="5" id="KW-0547">Nucleotide-binding</keyword>
<evidence type="ECO:0000259" key="13">
    <source>
        <dbReference type="PROSITE" id="PS01124"/>
    </source>
</evidence>
<keyword evidence="9" id="KW-0805">Transcription regulation</keyword>
<dbReference type="EMBL" id="JRYR02000002">
    <property type="protein sequence ID" value="OHX64647.1"/>
    <property type="molecule type" value="Genomic_DNA"/>
</dbReference>
<dbReference type="InterPro" id="IPR018060">
    <property type="entry name" value="HTH_AraC"/>
</dbReference>
<sequence length="1335" mass="153639">MTSLTLRATRKFIHTLLIALFIFQYSFAQNNHINIDQLELNSTNGSSNINCIVQSKKGYLLIGTNNGLLKYNGHDVTFLHTDINVRQLIEDKKGNLWIGTIDGLFFLDHQTKKTSFFEKTGVESIRSLYLSKFGELLIGTEKGLVIYNLQTRDFSKYIHHQNIDEGISSNTIRSIYEDDDNNLWIGTADKLNKFDRKNNTFIHFDLRPNDIPTPKNNLILAIKEVIHNHKKLLLIGTETGLCIFNKENETWTTHTSVSSKGSLSNDVVKKIIITKNNHIWLGTDYGLNLFDINKNTFSSIFHEFGKINTINGNTIQALCYDNQDNVWIGSQNGINVIYNNSNDITFNKLENNAEPLPGGISINAITEDIKGDYWIGSNMGLIKYDIQKRKYTFFSPPHILHRKVLDVYADKKGTIWITTSGGLNTYDIYKKTFNKYIANPSNKDALQTNYLSKIIGDSNGNIWLGTFDKGLYKVIRKKDQLVFMNFNHETKNPDSLPNNGVFDLKFDENNKLWVSTYSTLATFDPVKGRFITINEFSKSSKTPKFDIVNALLTNKEGLYFVFQDKLYMKHINSEKITLIDSLTKGINSLIVLDQKVWYCDSKNLHYYDIKTKDLFKIPITKTLISNFKEYAYINKNNELFFFGKEGFIKFNPKNVSFNKQSKPIIITDLQVNEKSIPTPLNDITTLDLTYEENNFKISFSTMHLSVSDPTIYKYKLEGYDQKWLTLNNDNTIGYKNLRPKKYVLKLKAANENGVFSEDGKSITINVFPPFWATNWAYGCYFILVIIFLIIIKKVLTQKIHYTNDIKLEKLKREKSEELIEIKTKFYNNITHDLKTPLSLILGPTEQLLANEKDPLKINTLKIIKRNTNKLQSQVNKILDLRKIEKGVEKLRIQQYDIVKFSKRIVEQFKEETLHRAIEITFNSSIPSQKMWFDMEKLEKVFYNLLSNAFKFTPDNGKIALEIQPTDNNFIKVIFTDTGVGIPNDKLELIFDRFNSVENKNFTNQQGSGIGLSIVKQYLSLHSGTIEVASDIQKGTTFSIYLPLSKDALQNYVESEIVIKTDDESTSKSDQINKVEDNGQPIILIIDDDIDMREFLSQSFKSKFRVLLAEDGEEGFNIALKEIPDIIISDVMMPKMNGFDLCKKIKDNVNTAHIPFMLLTAKNSSESKLIGTEYGADDYIEKPFQLNYLLTKSQQLLNQRHKLKKSYVHEVLLEPSEVLVQSEDDKFLVQVMKIIEKNIENSDFNVKMLSNDLNMSHSNFYRKVKGLTGQTATDLIRTVRLKRAAQLLDTNVYRVKDVMYLSGFTHNSYFTRSFKGLYGVTPKEYMLMKKKEVPVS</sequence>
<dbReference type="Gene3D" id="1.10.10.60">
    <property type="entry name" value="Homeodomain-like"/>
    <property type="match status" value="1"/>
</dbReference>
<dbReference type="SUPFAM" id="SSF52172">
    <property type="entry name" value="CheY-like"/>
    <property type="match status" value="1"/>
</dbReference>
<dbReference type="InterPro" id="IPR011006">
    <property type="entry name" value="CheY-like_superfamily"/>
</dbReference>
<dbReference type="SMART" id="SM00387">
    <property type="entry name" value="HATPase_c"/>
    <property type="match status" value="1"/>
</dbReference>
<feature type="transmembrane region" description="Helical" evidence="12">
    <location>
        <begin position="770"/>
        <end position="791"/>
    </location>
</feature>
<evidence type="ECO:0000256" key="9">
    <source>
        <dbReference type="ARBA" id="ARBA00023015"/>
    </source>
</evidence>
<dbReference type="SUPFAM" id="SSF47384">
    <property type="entry name" value="Homodimeric domain of signal transducing histidine kinase"/>
    <property type="match status" value="1"/>
</dbReference>
<keyword evidence="10" id="KW-0804">Transcription</keyword>
<dbReference type="Gene3D" id="3.40.50.2300">
    <property type="match status" value="1"/>
</dbReference>
<dbReference type="InterPro" id="IPR036890">
    <property type="entry name" value="HATPase_C_sf"/>
</dbReference>
<dbReference type="InterPro" id="IPR001789">
    <property type="entry name" value="Sig_transdc_resp-reg_receiver"/>
</dbReference>
<evidence type="ECO:0000256" key="10">
    <source>
        <dbReference type="ARBA" id="ARBA00023163"/>
    </source>
</evidence>
<evidence type="ECO:0000256" key="11">
    <source>
        <dbReference type="PROSITE-ProRule" id="PRU00169"/>
    </source>
</evidence>
<dbReference type="Gene3D" id="1.10.287.130">
    <property type="match status" value="1"/>
</dbReference>
<evidence type="ECO:0000256" key="7">
    <source>
        <dbReference type="ARBA" id="ARBA00022840"/>
    </source>
</evidence>
<dbReference type="FunFam" id="3.30.565.10:FF:000037">
    <property type="entry name" value="Hybrid sensor histidine kinase/response regulator"/>
    <property type="match status" value="1"/>
</dbReference>
<dbReference type="Gene3D" id="2.130.10.10">
    <property type="entry name" value="YVTN repeat-like/Quinoprotein amine dehydrogenase"/>
    <property type="match status" value="2"/>
</dbReference>
<keyword evidence="3 11" id="KW-0597">Phosphoprotein</keyword>
<name>A0A1S1YUE5_FLAPC</name>
<feature type="domain" description="Response regulatory" evidence="15">
    <location>
        <begin position="1081"/>
        <end position="1196"/>
    </location>
</feature>
<dbReference type="PANTHER" id="PTHR43547:SF2">
    <property type="entry name" value="HYBRID SIGNAL TRANSDUCTION HISTIDINE KINASE C"/>
    <property type="match status" value="1"/>
</dbReference>
<dbReference type="Pfam" id="PF07494">
    <property type="entry name" value="Reg_prop"/>
    <property type="match status" value="3"/>
</dbReference>
<dbReference type="InterPro" id="IPR015943">
    <property type="entry name" value="WD40/YVTN_repeat-like_dom_sf"/>
</dbReference>
<dbReference type="SMART" id="SM00388">
    <property type="entry name" value="HisKA"/>
    <property type="match status" value="1"/>
</dbReference>
<dbReference type="InterPro" id="IPR003594">
    <property type="entry name" value="HATPase_dom"/>
</dbReference>
<dbReference type="InterPro" id="IPR004358">
    <property type="entry name" value="Sig_transdc_His_kin-like_C"/>
</dbReference>
<comment type="caution">
    <text evidence="16">The sequence shown here is derived from an EMBL/GenBank/DDBJ whole genome shotgun (WGS) entry which is preliminary data.</text>
</comment>
<reference evidence="16 17" key="1">
    <citation type="journal article" date="2012" name="Int. J. Syst. Evol. Microbiol.">
        <title>Flammeovirga pacifica sp. nov., isolated from deep-sea sediment.</title>
        <authorList>
            <person name="Xu H."/>
            <person name="Fu Y."/>
            <person name="Yang N."/>
            <person name="Ding Z."/>
            <person name="Lai Q."/>
            <person name="Zeng R."/>
        </authorList>
    </citation>
    <scope>NUCLEOTIDE SEQUENCE [LARGE SCALE GENOMIC DNA]</scope>
    <source>
        <strain evidence="17">DSM 24597 / LMG 26175 / WPAGA1</strain>
    </source>
</reference>
<dbReference type="SUPFAM" id="SSF46689">
    <property type="entry name" value="Homeodomain-like"/>
    <property type="match status" value="1"/>
</dbReference>
<keyword evidence="8" id="KW-0902">Two-component regulatory system</keyword>
<comment type="catalytic activity">
    <reaction evidence="1">
        <text>ATP + protein L-histidine = ADP + protein N-phospho-L-histidine.</text>
        <dbReference type="EC" id="2.7.13.3"/>
    </reaction>
</comment>
<dbReference type="SMART" id="SM00448">
    <property type="entry name" value="REC"/>
    <property type="match status" value="1"/>
</dbReference>
<evidence type="ECO:0000256" key="2">
    <source>
        <dbReference type="ARBA" id="ARBA00012438"/>
    </source>
</evidence>
<keyword evidence="12" id="KW-0812">Transmembrane</keyword>
<dbReference type="InterPro" id="IPR003661">
    <property type="entry name" value="HisK_dim/P_dom"/>
</dbReference>
<dbReference type="Pfam" id="PF07495">
    <property type="entry name" value="Y_Y_Y"/>
    <property type="match status" value="1"/>
</dbReference>